<evidence type="ECO:0000313" key="2">
    <source>
        <dbReference type="Proteomes" id="UP000297391"/>
    </source>
</evidence>
<gene>
    <name evidence="1" type="ORF">DYL59_21305</name>
</gene>
<comment type="caution">
    <text evidence="1">The sequence shown here is derived from an EMBL/GenBank/DDBJ whole genome shotgun (WGS) entry which is preliminary data.</text>
</comment>
<dbReference type="RefSeq" id="WP_135290947.1">
    <property type="nucleotide sequence ID" value="NZ_QUZU01000030.1"/>
</dbReference>
<dbReference type="Proteomes" id="UP000297391">
    <property type="component" value="Unassembled WGS sequence"/>
</dbReference>
<protein>
    <recommendedName>
        <fullName evidence="3">Condensation domain-containing protein</fullName>
    </recommendedName>
</protein>
<dbReference type="Gene3D" id="3.30.559.10">
    <property type="entry name" value="Chloramphenicol acetyltransferase-like domain"/>
    <property type="match status" value="1"/>
</dbReference>
<dbReference type="SUPFAM" id="SSF52777">
    <property type="entry name" value="CoA-dependent acyltransferases"/>
    <property type="match status" value="1"/>
</dbReference>
<dbReference type="OrthoDB" id="6962571at2"/>
<keyword evidence="2" id="KW-1185">Reference proteome</keyword>
<dbReference type="InterPro" id="IPR023213">
    <property type="entry name" value="CAT-like_dom_sf"/>
</dbReference>
<organism evidence="1 2">
    <name type="scientific">Pseudomonas kairouanensis</name>
    <dbReference type="NCBI Taxonomy" id="2293832"/>
    <lineage>
        <taxon>Bacteria</taxon>
        <taxon>Pseudomonadati</taxon>
        <taxon>Pseudomonadota</taxon>
        <taxon>Gammaproteobacteria</taxon>
        <taxon>Pseudomonadales</taxon>
        <taxon>Pseudomonadaceae</taxon>
        <taxon>Pseudomonas</taxon>
    </lineage>
</organism>
<name>A0A4Z0AKC5_9PSED</name>
<accession>A0A4Z0AKC5</accession>
<evidence type="ECO:0000313" key="1">
    <source>
        <dbReference type="EMBL" id="TFY86694.1"/>
    </source>
</evidence>
<sequence length="388" mass="42475">MQAHHLLDETEQRFHQNFLHRDGNTQVTSLLTIPGGVSPLQAMKAFEQLIADYPFLAQKIVAVDESRYGFVPVDNPVHLSPSAMPASLRADALIKLELNRLLGNEEGWRAWVVPDALLGRTHILLTRNHAISDGYSTARLVSSLAGYLGAAPPYADSESPGAFHLRLACWGESPLDTGKPSHADFVRLRVTQQAVQRINQLRETSGFTANAIWGGVFAFSYLKHARVPAFDLFTAYSLRDPSQHDQPLTKACLIDVRHTTLTDDAPDVLGSIERYARVVTQDRAQLGVRPTPSGGIAAQAARPALAFTNTGVLDRFLTHPQQRVLGFSTVVNRSGGNYDFVLHLGKFNGTWHAALAFSSLKVDVASALAFKAQIEHTLDALPAPRTLH</sequence>
<proteinExistence type="predicted"/>
<reference evidence="1 2" key="1">
    <citation type="journal article" date="2019" name="Syst. Appl. Microbiol.">
        <title>New species of pathogenic Pseudomonas isolated from citrus in Tunisia: Proposal of Pseudomonas kairouanensis sp. nov. and Pseudomonas nabeulensis sp. nov.</title>
        <authorList>
            <person name="Oueslati M."/>
            <person name="Mulet M."/>
            <person name="Gomila M."/>
            <person name="Berge O."/>
            <person name="Hajlaoui M.R."/>
            <person name="Lalucat J."/>
            <person name="Sadfi-Zouaoui N."/>
            <person name="Garcia-Valdes E."/>
        </authorList>
    </citation>
    <scope>NUCLEOTIDE SEQUENCE [LARGE SCALE GENOMIC DNA]</scope>
    <source>
        <strain evidence="1 2">KC12</strain>
    </source>
</reference>
<dbReference type="EMBL" id="QUZU01000030">
    <property type="protein sequence ID" value="TFY86694.1"/>
    <property type="molecule type" value="Genomic_DNA"/>
</dbReference>
<dbReference type="AlphaFoldDB" id="A0A4Z0AKC5"/>
<evidence type="ECO:0008006" key="3">
    <source>
        <dbReference type="Google" id="ProtNLM"/>
    </source>
</evidence>